<evidence type="ECO:0000256" key="3">
    <source>
        <dbReference type="ARBA" id="ARBA00022741"/>
    </source>
</evidence>
<dbReference type="GO" id="GO:0005524">
    <property type="term" value="F:ATP binding"/>
    <property type="evidence" value="ECO:0007669"/>
    <property type="project" value="UniProtKB-KW"/>
</dbReference>
<evidence type="ECO:0000313" key="9">
    <source>
        <dbReference type="Proteomes" id="UP000034664"/>
    </source>
</evidence>
<dbReference type="PANTHER" id="PTHR10099">
    <property type="entry name" value="PHOSPHORIBOSYLFORMYLGLYCINAMIDINE SYNTHASE"/>
    <property type="match status" value="1"/>
</dbReference>
<sequence>MASSEQFIQPPVVLHRPRAAVLETAGANDHKNLNYGLELAGATSEIVHLNQFLSGEVSLEDFELLALPGGFSFGDDFGAGKILALELELKFSDKLVEFIHHGKGVLGICNGFQTLVEMGFPFGFPSARDKKVATLAPNKSGNFESRWVRLKPENMMHLSNGETLMLPVSHGEGRFVTADKEILKQIEQRGIAAWTYCDIDGQPTDEFPFNPNGSDNNLAGISDSQVTGIMPHPERFLHLANYINHRREKIVKPHGLIILEQVVNYVR</sequence>
<dbReference type="InterPro" id="IPR010075">
    <property type="entry name" value="PRibForGlyAmidine_synth_PurQ"/>
</dbReference>
<dbReference type="EMBL" id="LBZM01000022">
    <property type="protein sequence ID" value="KKR71654.1"/>
    <property type="molecule type" value="Genomic_DNA"/>
</dbReference>
<organism evidence="8 9">
    <name type="scientific">Candidatus Roizmanbacteria bacterium GW2011_GWB1_40_7</name>
    <dbReference type="NCBI Taxonomy" id="1618482"/>
    <lineage>
        <taxon>Bacteria</taxon>
        <taxon>Candidatus Roizmaniibacteriota</taxon>
    </lineage>
</organism>
<dbReference type="GO" id="GO:0016787">
    <property type="term" value="F:hydrolase activity"/>
    <property type="evidence" value="ECO:0007669"/>
    <property type="project" value="UniProtKB-KW"/>
</dbReference>
<dbReference type="Pfam" id="PF13507">
    <property type="entry name" value="GATase_5"/>
    <property type="match status" value="1"/>
</dbReference>
<proteinExistence type="predicted"/>
<dbReference type="PROSITE" id="PS51273">
    <property type="entry name" value="GATASE_TYPE_1"/>
    <property type="match status" value="1"/>
</dbReference>
<evidence type="ECO:0000256" key="5">
    <source>
        <dbReference type="ARBA" id="ARBA00022801"/>
    </source>
</evidence>
<keyword evidence="7" id="KW-0315">Glutamine amidotransferase</keyword>
<dbReference type="SMART" id="SM01211">
    <property type="entry name" value="GATase_5"/>
    <property type="match status" value="1"/>
</dbReference>
<dbReference type="SUPFAM" id="SSF52317">
    <property type="entry name" value="Class I glutamine amidotransferase-like"/>
    <property type="match status" value="1"/>
</dbReference>
<gene>
    <name evidence="8" type="ORF">UU14_C0022G0002</name>
</gene>
<keyword evidence="1" id="KW-0963">Cytoplasm</keyword>
<comment type="caution">
    <text evidence="8">The sequence shown here is derived from an EMBL/GenBank/DDBJ whole genome shotgun (WGS) entry which is preliminary data.</text>
</comment>
<evidence type="ECO:0000256" key="4">
    <source>
        <dbReference type="ARBA" id="ARBA00022755"/>
    </source>
</evidence>
<keyword evidence="2" id="KW-0436">Ligase</keyword>
<protein>
    <submittedName>
        <fullName evidence="8">Phosphoribosylformylglycinamidine synthase 1</fullName>
    </submittedName>
</protein>
<dbReference type="PIRSF" id="PIRSF001586">
    <property type="entry name" value="FGAM_synth_I"/>
    <property type="match status" value="1"/>
</dbReference>
<evidence type="ECO:0000256" key="2">
    <source>
        <dbReference type="ARBA" id="ARBA00022598"/>
    </source>
</evidence>
<keyword evidence="5" id="KW-0378">Hydrolase</keyword>
<reference evidence="8 9" key="1">
    <citation type="journal article" date="2015" name="Nature">
        <title>rRNA introns, odd ribosomes, and small enigmatic genomes across a large radiation of phyla.</title>
        <authorList>
            <person name="Brown C.T."/>
            <person name="Hug L.A."/>
            <person name="Thomas B.C."/>
            <person name="Sharon I."/>
            <person name="Castelle C.J."/>
            <person name="Singh A."/>
            <person name="Wilkins M.J."/>
            <person name="Williams K.H."/>
            <person name="Banfield J.F."/>
        </authorList>
    </citation>
    <scope>NUCLEOTIDE SEQUENCE [LARGE SCALE GENOMIC DNA]</scope>
</reference>
<name>A0A0G0T3U6_9BACT</name>
<dbReference type="GO" id="GO:0004642">
    <property type="term" value="F:phosphoribosylformylglycinamidine synthase activity"/>
    <property type="evidence" value="ECO:0007669"/>
    <property type="project" value="InterPro"/>
</dbReference>
<dbReference type="PATRIC" id="fig|1618482.3.peg.795"/>
<dbReference type="InterPro" id="IPR029062">
    <property type="entry name" value="Class_I_gatase-like"/>
</dbReference>
<dbReference type="Proteomes" id="UP000034664">
    <property type="component" value="Unassembled WGS sequence"/>
</dbReference>
<dbReference type="Gene3D" id="3.40.50.880">
    <property type="match status" value="1"/>
</dbReference>
<keyword evidence="4" id="KW-0658">Purine biosynthesis</keyword>
<dbReference type="GO" id="GO:0006189">
    <property type="term" value="P:'de novo' IMP biosynthetic process"/>
    <property type="evidence" value="ECO:0007669"/>
    <property type="project" value="InterPro"/>
</dbReference>
<accession>A0A0G0T3U6</accession>
<evidence type="ECO:0000256" key="7">
    <source>
        <dbReference type="ARBA" id="ARBA00022962"/>
    </source>
</evidence>
<evidence type="ECO:0000313" key="8">
    <source>
        <dbReference type="EMBL" id="KKR71654.1"/>
    </source>
</evidence>
<keyword evidence="6" id="KW-0067">ATP-binding</keyword>
<keyword evidence="3" id="KW-0547">Nucleotide-binding</keyword>
<dbReference type="GO" id="GO:0005737">
    <property type="term" value="C:cytoplasm"/>
    <property type="evidence" value="ECO:0007669"/>
    <property type="project" value="TreeGrafter"/>
</dbReference>
<dbReference type="AlphaFoldDB" id="A0A0G0T3U6"/>
<evidence type="ECO:0000256" key="1">
    <source>
        <dbReference type="ARBA" id="ARBA00022490"/>
    </source>
</evidence>
<dbReference type="PANTHER" id="PTHR10099:SF1">
    <property type="entry name" value="PHOSPHORIBOSYLFORMYLGLYCINAMIDINE SYNTHASE"/>
    <property type="match status" value="1"/>
</dbReference>
<evidence type="ECO:0000256" key="6">
    <source>
        <dbReference type="ARBA" id="ARBA00022840"/>
    </source>
</evidence>